<feature type="compositionally biased region" description="Basic residues" evidence="1">
    <location>
        <begin position="25"/>
        <end position="45"/>
    </location>
</feature>
<feature type="compositionally biased region" description="Basic residues" evidence="1">
    <location>
        <begin position="202"/>
        <end position="211"/>
    </location>
</feature>
<accession>A0A6J4HL03</accession>
<gene>
    <name evidence="2" type="ORF">AVDCRST_MAG54-848</name>
</gene>
<feature type="region of interest" description="Disordered" evidence="1">
    <location>
        <begin position="1"/>
        <end position="211"/>
    </location>
</feature>
<feature type="compositionally biased region" description="Basic residues" evidence="1">
    <location>
        <begin position="172"/>
        <end position="183"/>
    </location>
</feature>
<feature type="non-terminal residue" evidence="2">
    <location>
        <position position="1"/>
    </location>
</feature>
<protein>
    <submittedName>
        <fullName evidence="2">Gamma-glutamyltranspeptidase @ Glutathione hydrolase</fullName>
        <ecNumber evidence="2">2.3.2.2</ecNumber>
        <ecNumber evidence="2">3.4.19.13</ecNumber>
    </submittedName>
</protein>
<feature type="compositionally biased region" description="Basic residues" evidence="1">
    <location>
        <begin position="122"/>
        <end position="138"/>
    </location>
</feature>
<dbReference type="AlphaFoldDB" id="A0A6J4HL03"/>
<reference evidence="2" key="1">
    <citation type="submission" date="2020-02" db="EMBL/GenBank/DDBJ databases">
        <authorList>
            <person name="Meier V. D."/>
        </authorList>
    </citation>
    <scope>NUCLEOTIDE SEQUENCE</scope>
    <source>
        <strain evidence="2">AVDCRST_MAG54</strain>
    </source>
</reference>
<keyword evidence="2" id="KW-0378">Hydrolase</keyword>
<feature type="compositionally biased region" description="Basic and acidic residues" evidence="1">
    <location>
        <begin position="186"/>
        <end position="200"/>
    </location>
</feature>
<feature type="compositionally biased region" description="Basic and acidic residues" evidence="1">
    <location>
        <begin position="7"/>
        <end position="24"/>
    </location>
</feature>
<proteinExistence type="predicted"/>
<feature type="compositionally biased region" description="Basic residues" evidence="1">
    <location>
        <begin position="145"/>
        <end position="154"/>
    </location>
</feature>
<dbReference type="GO" id="GO:0103068">
    <property type="term" value="F:leukotriene C4 gamma-glutamyl transferase activity"/>
    <property type="evidence" value="ECO:0007669"/>
    <property type="project" value="UniProtKB-EC"/>
</dbReference>
<organism evidence="2">
    <name type="scientific">uncultured Actinomycetospora sp</name>
    <dbReference type="NCBI Taxonomy" id="1135996"/>
    <lineage>
        <taxon>Bacteria</taxon>
        <taxon>Bacillati</taxon>
        <taxon>Actinomycetota</taxon>
        <taxon>Actinomycetes</taxon>
        <taxon>Pseudonocardiales</taxon>
        <taxon>Pseudonocardiaceae</taxon>
        <taxon>Actinomycetospora</taxon>
        <taxon>environmental samples</taxon>
    </lineage>
</organism>
<dbReference type="EMBL" id="CADCTH010000118">
    <property type="protein sequence ID" value="CAA9227320.1"/>
    <property type="molecule type" value="Genomic_DNA"/>
</dbReference>
<evidence type="ECO:0000313" key="2">
    <source>
        <dbReference type="EMBL" id="CAA9227320.1"/>
    </source>
</evidence>
<evidence type="ECO:0000256" key="1">
    <source>
        <dbReference type="SAM" id="MobiDB-lite"/>
    </source>
</evidence>
<dbReference type="GO" id="GO:0036374">
    <property type="term" value="F:glutathione hydrolase activity"/>
    <property type="evidence" value="ECO:0007669"/>
    <property type="project" value="UniProtKB-EC"/>
</dbReference>
<keyword evidence="2" id="KW-0012">Acyltransferase</keyword>
<name>A0A6J4HL03_9PSEU</name>
<feature type="compositionally biased region" description="Low complexity" evidence="1">
    <location>
        <begin position="160"/>
        <end position="171"/>
    </location>
</feature>
<sequence>LVAAAARPRDVGDRRRPRARDQLRPRRGPRRPARREHDRRRRRPLPRALADLGGPVVARGPAAAPGRGPAQPGVGGHPHPARRCGAGTRPRRAHRRRAHGVGRGLRRRGGGRVGPHPAPPRLGHRPRRRPDRRGHRRVPGAGDRRRGRRVPRCSHRQDARLGPGAGAARRAGGARRGRRRRARPVVGDRRTPRPRGDQARAGRPRRVVRGV</sequence>
<feature type="non-terminal residue" evidence="2">
    <location>
        <position position="211"/>
    </location>
</feature>
<dbReference type="EC" id="3.4.19.13" evidence="2"/>
<dbReference type="EC" id="2.3.2.2" evidence="2"/>
<keyword evidence="2" id="KW-0808">Transferase</keyword>
<feature type="compositionally biased region" description="Basic residues" evidence="1">
    <location>
        <begin position="89"/>
        <end position="110"/>
    </location>
</feature>
<feature type="compositionally biased region" description="Low complexity" evidence="1">
    <location>
        <begin position="46"/>
        <end position="72"/>
    </location>
</feature>